<keyword evidence="10" id="KW-0067">ATP-binding</keyword>
<dbReference type="PROSITE" id="PS00108">
    <property type="entry name" value="PROTEIN_KINASE_ST"/>
    <property type="match status" value="1"/>
</dbReference>
<dbReference type="SUPFAM" id="SSF56112">
    <property type="entry name" value="Protein kinase-like (PK-like)"/>
    <property type="match status" value="1"/>
</dbReference>
<keyword evidence="4" id="KW-0723">Serine/threonine-protein kinase</keyword>
<dbReference type="Pfam" id="PF00069">
    <property type="entry name" value="Pkinase"/>
    <property type="match status" value="1"/>
</dbReference>
<evidence type="ECO:0000256" key="10">
    <source>
        <dbReference type="ARBA" id="ARBA00022840"/>
    </source>
</evidence>
<evidence type="ECO:0000256" key="14">
    <source>
        <dbReference type="ARBA" id="ARBA00034106"/>
    </source>
</evidence>
<evidence type="ECO:0000256" key="9">
    <source>
        <dbReference type="ARBA" id="ARBA00022777"/>
    </source>
</evidence>
<evidence type="ECO:0000256" key="8">
    <source>
        <dbReference type="ARBA" id="ARBA00022741"/>
    </source>
</evidence>
<evidence type="ECO:0000259" key="20">
    <source>
        <dbReference type="PROSITE" id="PS50011"/>
    </source>
</evidence>
<dbReference type="GO" id="GO:2000369">
    <property type="term" value="P:regulation of clathrin-dependent endocytosis"/>
    <property type="evidence" value="ECO:0007669"/>
    <property type="project" value="TreeGrafter"/>
</dbReference>
<dbReference type="GO" id="GO:0005524">
    <property type="term" value="F:ATP binding"/>
    <property type="evidence" value="ECO:0007669"/>
    <property type="project" value="UniProtKB-KW"/>
</dbReference>
<sequence>GGFAIVFLVRTSNGMKCALKRMFVNNEHDLQVCKREIQIMRDLSGHKNIVGYIDSSINNVSSGDVWEVLILMDFCRGGQVVNLMNQRLQTGFTENEVLQIFCDTCEAVARLHQCKTPIIHRDLKVENILLHDRGHYVLCDFGSATNKFQNPQTEGVNAVEDEIKKYTTLSYRAPEMVNLYSGKVITTKADIWALGCLLYKLCYFTLPFGESQVAICDGNFTIPDNSRYSQDMHCLIRYMLEPDPDKRPDIYQVSYFSFKLVKKECPIANVQNSPIPAKLPEPVKASEAAAKKTQPKARLTDPIPTTETSIAPRQRPKAGQTQPNPGILPIQPALTPRKRATVQPPPQAAGPSTQPGLLASVPQPKTQPQPSQPQSQPKQPQAPSTPQQTPSTQAQGLPTQAQATPQHQQQLFLQQVQAQQVRWSEPGPWKPSVSPYPYSGRFSQAGHRDPLEAHSVVQFQAIHPATQQPAIAQFPVVAQGGSQQQLIQNFFATALHQQQLMTQQAALQQKTAVTAVQQPQASPAAPQPVPAQEPAQIQAPIRQQPKVQTTPPPAIQGQKIGSLTPPSSPKTQRAGHRRILSDVTHSAVFGVPASKSTQLLQAAAAEASLNKSKSATTTPSGSPRTSQQNVYNPSEGSTWNPFDDDNFSKLTAEELLNKDFAKLGEGKHPEKLGGSAESLIPGFQATQGDAFATSSFSAGTAEKRKGGQTVDSSLPLLSVSDPFISLQVPDAPEKLIEGLKSPDTSLLLPDLLPLTDPFGSTADAVIEKADAAVESLIPGLEPPVPQRHPSQTESVTSNRTDSLTGEDSLLDSSLLSNPTTDLLEEFAPIAISAPAHKAAEDSNLISGFDVPEGSDKVAEDEFDPIPVLITKNPQGGHSRNSSGSSEPGLPSLARSFLLVDQLIDL</sequence>
<keyword evidence="11" id="KW-0007">Acetylation</keyword>
<evidence type="ECO:0000256" key="1">
    <source>
        <dbReference type="ARBA" id="ARBA00004600"/>
    </source>
</evidence>
<dbReference type="FunFam" id="1.10.510.10:FF:000072">
    <property type="entry name" value="AP2 associated kinase 1"/>
    <property type="match status" value="1"/>
</dbReference>
<dbReference type="GeneTree" id="ENSGT00940000155968"/>
<proteinExistence type="predicted"/>
<dbReference type="CDD" id="cd14037">
    <property type="entry name" value="STKc_NAK_like"/>
    <property type="match status" value="1"/>
</dbReference>
<protein>
    <recommendedName>
        <fullName evidence="17">AP2-associated protein kinase 1</fullName>
        <ecNumber evidence="2">2.7.11.1</ecNumber>
    </recommendedName>
    <alternativeName>
        <fullName evidence="18">Adaptor-associated kinase 1</fullName>
    </alternativeName>
</protein>
<gene>
    <name evidence="21" type="primary">AAK1</name>
</gene>
<keyword evidence="5" id="KW-0597">Phosphoprotein</keyword>
<dbReference type="GO" id="GO:0004674">
    <property type="term" value="F:protein serine/threonine kinase activity"/>
    <property type="evidence" value="ECO:0007669"/>
    <property type="project" value="UniProtKB-KW"/>
</dbReference>
<keyword evidence="3" id="KW-0488">Methylation</keyword>
<feature type="compositionally biased region" description="Polar residues" evidence="19">
    <location>
        <begin position="788"/>
        <end position="799"/>
    </location>
</feature>
<feature type="region of interest" description="Disordered" evidence="19">
    <location>
        <begin position="867"/>
        <end position="890"/>
    </location>
</feature>
<evidence type="ECO:0000313" key="21">
    <source>
        <dbReference type="Ensembl" id="ENSLAFP00000026558.1"/>
    </source>
</evidence>
<evidence type="ECO:0000256" key="18">
    <source>
        <dbReference type="ARBA" id="ARBA00049799"/>
    </source>
</evidence>
<dbReference type="PANTHER" id="PTHR47907:SF3">
    <property type="entry name" value="AP2-ASSOCIATED PROTEIN KINASE 1"/>
    <property type="match status" value="1"/>
</dbReference>
<evidence type="ECO:0000256" key="2">
    <source>
        <dbReference type="ARBA" id="ARBA00012513"/>
    </source>
</evidence>
<keyword evidence="9" id="KW-0418">Kinase</keyword>
<evidence type="ECO:0000256" key="12">
    <source>
        <dbReference type="ARBA" id="ARBA00023018"/>
    </source>
</evidence>
<comment type="catalytic activity">
    <reaction evidence="16">
        <text>L-seryl-[protein] + ATP = O-phospho-L-seryl-[protein] + ADP + H(+)</text>
        <dbReference type="Rhea" id="RHEA:17989"/>
        <dbReference type="Rhea" id="RHEA-COMP:9863"/>
        <dbReference type="Rhea" id="RHEA-COMP:11604"/>
        <dbReference type="ChEBI" id="CHEBI:15378"/>
        <dbReference type="ChEBI" id="CHEBI:29999"/>
        <dbReference type="ChEBI" id="CHEBI:30616"/>
        <dbReference type="ChEBI" id="CHEBI:83421"/>
        <dbReference type="ChEBI" id="CHEBI:456216"/>
        <dbReference type="EC" id="2.7.11.1"/>
    </reaction>
</comment>
<keyword evidence="7" id="KW-0808">Transferase</keyword>
<comment type="subcellular location">
    <subcellularLocation>
        <location evidence="1">Membrane</location>
        <location evidence="1">Clathrin-coated pit</location>
    </subcellularLocation>
    <subcellularLocation>
        <location evidence="14">Presynapse</location>
    </subcellularLocation>
</comment>
<reference evidence="21" key="3">
    <citation type="submission" date="2025-09" db="UniProtKB">
        <authorList>
            <consortium name="Ensembl"/>
        </authorList>
    </citation>
    <scope>IDENTIFICATION</scope>
    <source>
        <strain evidence="21">Isolate ISIS603380</strain>
    </source>
</reference>
<reference evidence="21 22" key="1">
    <citation type="submission" date="2009-06" db="EMBL/GenBank/DDBJ databases">
        <title>The Genome Sequence of Loxodonta africana (African elephant).</title>
        <authorList>
            <person name="Di Palma F."/>
            <person name="Heiman D."/>
            <person name="Young S."/>
            <person name="Johnson J."/>
            <person name="Lander E.S."/>
            <person name="Lindblad-Toh K."/>
        </authorList>
    </citation>
    <scope>NUCLEOTIDE SEQUENCE [LARGE SCALE GENOMIC DNA]</scope>
    <source>
        <strain evidence="21 22">Isolate ISIS603380</strain>
    </source>
</reference>
<feature type="region of interest" description="Disordered" evidence="19">
    <location>
        <begin position="542"/>
        <end position="576"/>
    </location>
</feature>
<evidence type="ECO:0000256" key="11">
    <source>
        <dbReference type="ARBA" id="ARBA00022990"/>
    </source>
</evidence>
<evidence type="ECO:0000313" key="22">
    <source>
        <dbReference type="Proteomes" id="UP000007646"/>
    </source>
</evidence>
<feature type="region of interest" description="Disordered" evidence="19">
    <location>
        <begin position="272"/>
        <end position="409"/>
    </location>
</feature>
<dbReference type="GO" id="GO:0005905">
    <property type="term" value="C:clathrin-coated pit"/>
    <property type="evidence" value="ECO:0007669"/>
    <property type="project" value="UniProtKB-SubCell"/>
</dbReference>
<feature type="domain" description="Protein kinase" evidence="20">
    <location>
        <begin position="1"/>
        <end position="258"/>
    </location>
</feature>
<evidence type="ECO:0000256" key="15">
    <source>
        <dbReference type="ARBA" id="ARBA00047899"/>
    </source>
</evidence>
<organism evidence="21 22">
    <name type="scientific">Loxodonta africana</name>
    <name type="common">African elephant</name>
    <dbReference type="NCBI Taxonomy" id="9785"/>
    <lineage>
        <taxon>Eukaryota</taxon>
        <taxon>Metazoa</taxon>
        <taxon>Chordata</taxon>
        <taxon>Craniata</taxon>
        <taxon>Vertebrata</taxon>
        <taxon>Euteleostomi</taxon>
        <taxon>Mammalia</taxon>
        <taxon>Eutheria</taxon>
        <taxon>Afrotheria</taxon>
        <taxon>Proboscidea</taxon>
        <taxon>Elephantidae</taxon>
        <taxon>Loxodonta</taxon>
    </lineage>
</organism>
<dbReference type="InterPro" id="IPR011009">
    <property type="entry name" value="Kinase-like_dom_sf"/>
</dbReference>
<keyword evidence="6" id="KW-0254">Endocytosis</keyword>
<keyword evidence="12" id="KW-0770">Synapse</keyword>
<feature type="region of interest" description="Disordered" evidence="19">
    <location>
        <begin position="779"/>
        <end position="813"/>
    </location>
</feature>
<keyword evidence="13" id="KW-0168">Coated pit</keyword>
<keyword evidence="8" id="KW-0547">Nucleotide-binding</keyword>
<feature type="region of interest" description="Disordered" evidence="19">
    <location>
        <begin position="608"/>
        <end position="645"/>
    </location>
</feature>
<dbReference type="Ensembl" id="ENSLAFT00000033732.1">
    <property type="protein sequence ID" value="ENSLAFP00000026558.1"/>
    <property type="gene ID" value="ENSLAFG00000012746.3"/>
</dbReference>
<dbReference type="GO" id="GO:0035612">
    <property type="term" value="F:AP-2 adaptor complex binding"/>
    <property type="evidence" value="ECO:0007669"/>
    <property type="project" value="TreeGrafter"/>
</dbReference>
<evidence type="ECO:0000256" key="4">
    <source>
        <dbReference type="ARBA" id="ARBA00022527"/>
    </source>
</evidence>
<dbReference type="GO" id="GO:0098793">
    <property type="term" value="C:presynapse"/>
    <property type="evidence" value="ECO:0007669"/>
    <property type="project" value="UniProtKB-SubCell"/>
</dbReference>
<evidence type="ECO:0000256" key="16">
    <source>
        <dbReference type="ARBA" id="ARBA00048679"/>
    </source>
</evidence>
<dbReference type="InterPro" id="IPR000719">
    <property type="entry name" value="Prot_kinase_dom"/>
</dbReference>
<feature type="region of interest" description="Disordered" evidence="19">
    <location>
        <begin position="517"/>
        <end position="536"/>
    </location>
</feature>
<dbReference type="InterPro" id="IPR008271">
    <property type="entry name" value="Ser/Thr_kinase_AS"/>
</dbReference>
<dbReference type="InterPro" id="IPR051744">
    <property type="entry name" value="AP2_assoc_SerThr_kinase"/>
</dbReference>
<evidence type="ECO:0000256" key="7">
    <source>
        <dbReference type="ARBA" id="ARBA00022679"/>
    </source>
</evidence>
<feature type="compositionally biased region" description="Polar residues" evidence="19">
    <location>
        <begin position="559"/>
        <end position="571"/>
    </location>
</feature>
<feature type="compositionally biased region" description="Low complexity" evidence="19">
    <location>
        <begin position="881"/>
        <end position="890"/>
    </location>
</feature>
<dbReference type="Proteomes" id="UP000007646">
    <property type="component" value="Unassembled WGS sequence"/>
</dbReference>
<comment type="catalytic activity">
    <reaction evidence="15">
        <text>L-threonyl-[protein] + ATP = O-phospho-L-threonyl-[protein] + ADP + H(+)</text>
        <dbReference type="Rhea" id="RHEA:46608"/>
        <dbReference type="Rhea" id="RHEA-COMP:11060"/>
        <dbReference type="Rhea" id="RHEA-COMP:11605"/>
        <dbReference type="ChEBI" id="CHEBI:15378"/>
        <dbReference type="ChEBI" id="CHEBI:30013"/>
        <dbReference type="ChEBI" id="CHEBI:30616"/>
        <dbReference type="ChEBI" id="CHEBI:61977"/>
        <dbReference type="ChEBI" id="CHEBI:456216"/>
        <dbReference type="EC" id="2.7.11.1"/>
    </reaction>
</comment>
<evidence type="ECO:0000256" key="5">
    <source>
        <dbReference type="ARBA" id="ARBA00022553"/>
    </source>
</evidence>
<feature type="compositionally biased region" description="Polar residues" evidence="19">
    <location>
        <begin position="616"/>
        <end position="640"/>
    </location>
</feature>
<dbReference type="SMART" id="SM00220">
    <property type="entry name" value="S_TKc"/>
    <property type="match status" value="1"/>
</dbReference>
<evidence type="ECO:0000256" key="13">
    <source>
        <dbReference type="ARBA" id="ARBA00023176"/>
    </source>
</evidence>
<accession>G3UFF0</accession>
<keyword evidence="22" id="KW-1185">Reference proteome</keyword>
<evidence type="ECO:0000256" key="6">
    <source>
        <dbReference type="ARBA" id="ARBA00022583"/>
    </source>
</evidence>
<evidence type="ECO:0000256" key="19">
    <source>
        <dbReference type="SAM" id="MobiDB-lite"/>
    </source>
</evidence>
<dbReference type="AlphaFoldDB" id="G3UFF0"/>
<evidence type="ECO:0000256" key="17">
    <source>
        <dbReference type="ARBA" id="ARBA00049733"/>
    </source>
</evidence>
<reference evidence="21" key="2">
    <citation type="submission" date="2025-08" db="UniProtKB">
        <authorList>
            <consortium name="Ensembl"/>
        </authorList>
    </citation>
    <scope>IDENTIFICATION</scope>
    <source>
        <strain evidence="21">Isolate ISIS603380</strain>
    </source>
</reference>
<dbReference type="PROSITE" id="PS50011">
    <property type="entry name" value="PROTEIN_KINASE_DOM"/>
    <property type="match status" value="1"/>
</dbReference>
<keyword evidence="13" id="KW-0472">Membrane</keyword>
<dbReference type="Gene3D" id="1.10.510.10">
    <property type="entry name" value="Transferase(Phosphotransferase) domain 1"/>
    <property type="match status" value="1"/>
</dbReference>
<feature type="compositionally biased region" description="Low complexity" evidence="19">
    <location>
        <begin position="800"/>
        <end position="813"/>
    </location>
</feature>
<feature type="compositionally biased region" description="Polar residues" evidence="19">
    <location>
        <begin position="871"/>
        <end position="880"/>
    </location>
</feature>
<feature type="compositionally biased region" description="Low complexity" evidence="19">
    <location>
        <begin position="372"/>
        <end position="409"/>
    </location>
</feature>
<name>G3UFF0_LOXAF</name>
<dbReference type="PANTHER" id="PTHR47907">
    <property type="entry name" value="PROTEIN KINASE DOMAIN-CONTAINING PROTEIN"/>
    <property type="match status" value="1"/>
</dbReference>
<evidence type="ECO:0000256" key="3">
    <source>
        <dbReference type="ARBA" id="ARBA00022481"/>
    </source>
</evidence>
<dbReference type="GO" id="GO:0006897">
    <property type="term" value="P:endocytosis"/>
    <property type="evidence" value="ECO:0007669"/>
    <property type="project" value="UniProtKB-KW"/>
</dbReference>
<dbReference type="EC" id="2.7.11.1" evidence="2"/>